<gene>
    <name evidence="2" type="ORF">V5E97_31750</name>
</gene>
<evidence type="ECO:0000313" key="2">
    <source>
        <dbReference type="EMBL" id="XBH02852.1"/>
    </source>
</evidence>
<evidence type="ECO:0000256" key="1">
    <source>
        <dbReference type="SAM" id="MobiDB-lite"/>
    </source>
</evidence>
<proteinExistence type="predicted"/>
<accession>A0AAU7CD24</accession>
<dbReference type="AlphaFoldDB" id="A0AAU7CD24"/>
<feature type="region of interest" description="Disordered" evidence="1">
    <location>
        <begin position="33"/>
        <end position="58"/>
    </location>
</feature>
<sequence length="430" mass="45529">MRLHFETRMIGLAAAWLAILMGGAETAYAQASRRAKKPKPAAKAPSRPRASAGETTVSDSITLRDGTELLGQVIEPSPKGTLIVLARRDWVRANLPDRIEGWEADERAATVAATRQRRERLAAWREERPAAPGPGDRITNWLDRELAESSGPGEPSPLIAVRLGRGDVMTVKQRGETAARALRGAWLLGIADPETTPLATLADAIAGRGLILQGDEPIDLDRLLPPSVEPEARWLLRRAATEALNDEGLRFIRFGSSVLPEPLPGQPPDPSAGAALVGGTIRDVLGVGGPDPLPARLRDVAARGRVGAMVTTIEVAPDLSAVSAESALYYRGSRGWERGPWRTGSLQFGAVPPVVVGAVARDPQVQAVMGFVESIGGGLVSPEMKQRGLIMGTTAGGAVLLARTALVTSLAGVALELESATPDRRTRPKP</sequence>
<dbReference type="EMBL" id="CP155447">
    <property type="protein sequence ID" value="XBH02852.1"/>
    <property type="molecule type" value="Genomic_DNA"/>
</dbReference>
<protein>
    <submittedName>
        <fullName evidence="2">Uncharacterized protein</fullName>
    </submittedName>
</protein>
<dbReference type="RefSeq" id="WP_406695593.1">
    <property type="nucleotide sequence ID" value="NZ_CP155447.1"/>
</dbReference>
<reference evidence="2" key="1">
    <citation type="submission" date="2024-05" db="EMBL/GenBank/DDBJ databases">
        <title>Planctomycetes of the genus Singulisphaera possess chitinolytic capabilities.</title>
        <authorList>
            <person name="Ivanova A."/>
        </authorList>
    </citation>
    <scope>NUCLEOTIDE SEQUENCE</scope>
    <source>
        <strain evidence="2">Ch08T</strain>
    </source>
</reference>
<feature type="compositionally biased region" description="Low complexity" evidence="1">
    <location>
        <begin position="41"/>
        <end position="52"/>
    </location>
</feature>
<name>A0AAU7CD24_9BACT</name>
<organism evidence="2">
    <name type="scientific">Singulisphaera sp. Ch08</name>
    <dbReference type="NCBI Taxonomy" id="3120278"/>
    <lineage>
        <taxon>Bacteria</taxon>
        <taxon>Pseudomonadati</taxon>
        <taxon>Planctomycetota</taxon>
        <taxon>Planctomycetia</taxon>
        <taxon>Isosphaerales</taxon>
        <taxon>Isosphaeraceae</taxon>
        <taxon>Singulisphaera</taxon>
    </lineage>
</organism>